<accession>A0ABT1IIF5</accession>
<dbReference type="EMBL" id="JAMTCO010000012">
    <property type="protein sequence ID" value="MCP2272316.1"/>
    <property type="molecule type" value="Genomic_DNA"/>
</dbReference>
<organism evidence="1 2">
    <name type="scientific">Actinokineospora diospyrosa</name>
    <dbReference type="NCBI Taxonomy" id="103728"/>
    <lineage>
        <taxon>Bacteria</taxon>
        <taxon>Bacillati</taxon>
        <taxon>Actinomycetota</taxon>
        <taxon>Actinomycetes</taxon>
        <taxon>Pseudonocardiales</taxon>
        <taxon>Pseudonocardiaceae</taxon>
        <taxon>Actinokineospora</taxon>
    </lineage>
</organism>
<proteinExistence type="predicted"/>
<evidence type="ECO:0000313" key="1">
    <source>
        <dbReference type="EMBL" id="MCP2272316.1"/>
    </source>
</evidence>
<dbReference type="Proteomes" id="UP001205185">
    <property type="component" value="Unassembled WGS sequence"/>
</dbReference>
<comment type="caution">
    <text evidence="1">The sequence shown here is derived from an EMBL/GenBank/DDBJ whole genome shotgun (WGS) entry which is preliminary data.</text>
</comment>
<gene>
    <name evidence="1" type="ORF">LV75_004842</name>
</gene>
<name>A0ABT1IIF5_9PSEU</name>
<keyword evidence="2" id="KW-1185">Reference proteome</keyword>
<sequence length="39" mass="3839">MVLMFGAGGWTSWSERGSGGAERWLAGVGGAEVAGGVKG</sequence>
<evidence type="ECO:0000313" key="2">
    <source>
        <dbReference type="Proteomes" id="UP001205185"/>
    </source>
</evidence>
<protein>
    <submittedName>
        <fullName evidence="1">Uncharacterized protein</fullName>
    </submittedName>
</protein>
<reference evidence="1 2" key="1">
    <citation type="submission" date="2022-06" db="EMBL/GenBank/DDBJ databases">
        <title>Genomic Encyclopedia of Archaeal and Bacterial Type Strains, Phase II (KMG-II): from individual species to whole genera.</title>
        <authorList>
            <person name="Goeker M."/>
        </authorList>
    </citation>
    <scope>NUCLEOTIDE SEQUENCE [LARGE SCALE GENOMIC DNA]</scope>
    <source>
        <strain evidence="1 2">DSM 44255</strain>
    </source>
</reference>